<proteinExistence type="predicted"/>
<reference evidence="2 3" key="1">
    <citation type="journal article" date="2019" name="Int. J. Syst. Evol. Microbiol.">
        <title>The Global Catalogue of Microorganisms (GCM) 10K type strain sequencing project: providing services to taxonomists for standard genome sequencing and annotation.</title>
        <authorList>
            <consortium name="The Broad Institute Genomics Platform"/>
            <consortium name="The Broad Institute Genome Sequencing Center for Infectious Disease"/>
            <person name="Wu L."/>
            <person name="Ma J."/>
        </authorList>
    </citation>
    <scope>NUCLEOTIDE SEQUENCE [LARGE SCALE GENOMIC DNA]</scope>
    <source>
        <strain evidence="2 3">JCM 15628</strain>
    </source>
</reference>
<feature type="region of interest" description="Disordered" evidence="1">
    <location>
        <begin position="72"/>
        <end position="94"/>
    </location>
</feature>
<name>A0ABN2SW91_9MICO</name>
<keyword evidence="3" id="KW-1185">Reference proteome</keyword>
<comment type="caution">
    <text evidence="2">The sequence shown here is derived from an EMBL/GenBank/DDBJ whole genome shotgun (WGS) entry which is preliminary data.</text>
</comment>
<gene>
    <name evidence="2" type="ORF">GCM10009817_39830</name>
</gene>
<accession>A0ABN2SW91</accession>
<sequence length="94" mass="10260">MPPAYRERMARMTPSEAAAVNVLISYIAGKDPNPPPEVVRSLRILASRAYNRLQGGWHEDAVQKHWPYAFEDVPRASSSPSDPPMGASAPTNSA</sequence>
<evidence type="ECO:0000256" key="1">
    <source>
        <dbReference type="SAM" id="MobiDB-lite"/>
    </source>
</evidence>
<evidence type="ECO:0000313" key="2">
    <source>
        <dbReference type="EMBL" id="GAA1993560.1"/>
    </source>
</evidence>
<dbReference type="Proteomes" id="UP001500013">
    <property type="component" value="Unassembled WGS sequence"/>
</dbReference>
<evidence type="ECO:0000313" key="3">
    <source>
        <dbReference type="Proteomes" id="UP001500013"/>
    </source>
</evidence>
<organism evidence="2 3">
    <name type="scientific">Terrabacter lapilli</name>
    <dbReference type="NCBI Taxonomy" id="436231"/>
    <lineage>
        <taxon>Bacteria</taxon>
        <taxon>Bacillati</taxon>
        <taxon>Actinomycetota</taxon>
        <taxon>Actinomycetes</taxon>
        <taxon>Micrococcales</taxon>
        <taxon>Intrasporangiaceae</taxon>
        <taxon>Terrabacter</taxon>
    </lineage>
</organism>
<dbReference type="EMBL" id="BAAAPU010000011">
    <property type="protein sequence ID" value="GAA1993560.1"/>
    <property type="molecule type" value="Genomic_DNA"/>
</dbReference>
<protein>
    <submittedName>
        <fullName evidence="2">Uncharacterized protein</fullName>
    </submittedName>
</protein>